<evidence type="ECO:0000313" key="2">
    <source>
        <dbReference type="EMBL" id="MCR6481862.1"/>
    </source>
</evidence>
<evidence type="ECO:0000313" key="3">
    <source>
        <dbReference type="Proteomes" id="UP001144096"/>
    </source>
</evidence>
<dbReference type="Pfam" id="PF13302">
    <property type="entry name" value="Acetyltransf_3"/>
    <property type="match status" value="1"/>
</dbReference>
<proteinExistence type="predicted"/>
<reference evidence="2" key="1">
    <citation type="submission" date="2022-06" db="EMBL/GenBank/DDBJ databases">
        <title>Amycolatopsis iheyaensis sp. nov., a new species of the genus Amycolatopsis isolated from soil in Iheya island, Japan.</title>
        <authorList>
            <person name="Ngamcharungchit C."/>
            <person name="Kanto H."/>
            <person name="Take A."/>
            <person name="Intra B."/>
            <person name="Matsumoto A."/>
            <person name="Panbangred W."/>
            <person name="Inahashi Y."/>
        </authorList>
    </citation>
    <scope>NUCLEOTIDE SEQUENCE</scope>
    <source>
        <strain evidence="2">OK19-0408</strain>
    </source>
</reference>
<dbReference type="InterPro" id="IPR016181">
    <property type="entry name" value="Acyl_CoA_acyltransferase"/>
</dbReference>
<keyword evidence="3" id="KW-1185">Reference proteome</keyword>
<dbReference type="PANTHER" id="PTHR43792:SF1">
    <property type="entry name" value="N-ACETYLTRANSFERASE DOMAIN-CONTAINING PROTEIN"/>
    <property type="match status" value="1"/>
</dbReference>
<sequence length="180" mass="20237">MRAILSDPRASFASVFTDIETDRLLLRPLHEADRQAMVDIHTDPRTNRFHPDPPDVPRASAMFSDWLAHWAEHGFGYPAVTERGGAAEVLGMCGVRVREFHGEKVLNLGYRFRPSAWGKGYAVEAGLAVLEWCARELPSVPVLASVSVDNKPSLRVAERLGFTDYTEEVYEGALSRHYRR</sequence>
<dbReference type="InterPro" id="IPR051531">
    <property type="entry name" value="N-acetyltransferase"/>
</dbReference>
<dbReference type="AlphaFoldDB" id="A0A9X2N6T3"/>
<evidence type="ECO:0000259" key="1">
    <source>
        <dbReference type="PROSITE" id="PS51186"/>
    </source>
</evidence>
<feature type="domain" description="N-acetyltransferase" evidence="1">
    <location>
        <begin position="24"/>
        <end position="180"/>
    </location>
</feature>
<dbReference type="PROSITE" id="PS51186">
    <property type="entry name" value="GNAT"/>
    <property type="match status" value="1"/>
</dbReference>
<dbReference type="InterPro" id="IPR000182">
    <property type="entry name" value="GNAT_dom"/>
</dbReference>
<protein>
    <submittedName>
        <fullName evidence="2">GNAT family N-acetyltransferase</fullName>
    </submittedName>
</protein>
<dbReference type="GO" id="GO:0016747">
    <property type="term" value="F:acyltransferase activity, transferring groups other than amino-acyl groups"/>
    <property type="evidence" value="ECO:0007669"/>
    <property type="project" value="InterPro"/>
</dbReference>
<dbReference type="Proteomes" id="UP001144096">
    <property type="component" value="Unassembled WGS sequence"/>
</dbReference>
<accession>A0A9X2N6T3</accession>
<dbReference type="PANTHER" id="PTHR43792">
    <property type="entry name" value="GNAT FAMILY, PUTATIVE (AFU_ORTHOLOGUE AFUA_3G00765)-RELATED-RELATED"/>
    <property type="match status" value="1"/>
</dbReference>
<gene>
    <name evidence="2" type="ORF">M8542_03440</name>
</gene>
<dbReference type="Gene3D" id="3.40.630.30">
    <property type="match status" value="1"/>
</dbReference>
<dbReference type="RefSeq" id="WP_257918482.1">
    <property type="nucleotide sequence ID" value="NZ_JAMXQV010000001.1"/>
</dbReference>
<name>A0A9X2N6T3_9PSEU</name>
<dbReference type="SUPFAM" id="SSF55729">
    <property type="entry name" value="Acyl-CoA N-acyltransferases (Nat)"/>
    <property type="match status" value="1"/>
</dbReference>
<comment type="caution">
    <text evidence="2">The sequence shown here is derived from an EMBL/GenBank/DDBJ whole genome shotgun (WGS) entry which is preliminary data.</text>
</comment>
<dbReference type="EMBL" id="JAMXQV010000001">
    <property type="protein sequence ID" value="MCR6481862.1"/>
    <property type="molecule type" value="Genomic_DNA"/>
</dbReference>
<organism evidence="2 3">
    <name type="scientific">Amycolatopsis iheyensis</name>
    <dbReference type="NCBI Taxonomy" id="2945988"/>
    <lineage>
        <taxon>Bacteria</taxon>
        <taxon>Bacillati</taxon>
        <taxon>Actinomycetota</taxon>
        <taxon>Actinomycetes</taxon>
        <taxon>Pseudonocardiales</taxon>
        <taxon>Pseudonocardiaceae</taxon>
        <taxon>Amycolatopsis</taxon>
    </lineage>
</organism>